<dbReference type="GO" id="GO:0004198">
    <property type="term" value="F:calcium-dependent cysteine-type endopeptidase activity"/>
    <property type="evidence" value="ECO:0007669"/>
    <property type="project" value="InterPro"/>
</dbReference>
<protein>
    <submittedName>
        <fullName evidence="9">Calpain-7-like</fullName>
    </submittedName>
</protein>
<dbReference type="InterPro" id="IPR036181">
    <property type="entry name" value="MIT_dom_sf"/>
</dbReference>
<dbReference type="InterPro" id="IPR036213">
    <property type="entry name" value="Calpain_III_sf"/>
</dbReference>
<dbReference type="KEGG" id="soy:115885756"/>
<dbReference type="OrthoDB" id="167576at2759"/>
<evidence type="ECO:0000256" key="3">
    <source>
        <dbReference type="ARBA" id="ARBA00022801"/>
    </source>
</evidence>
<evidence type="ECO:0000256" key="5">
    <source>
        <dbReference type="PIRSR" id="PIRSR622684-1"/>
    </source>
</evidence>
<dbReference type="InParanoid" id="A0A6J2YBI5"/>
<organism evidence="8 9">
    <name type="scientific">Sitophilus oryzae</name>
    <name type="common">Rice weevil</name>
    <name type="synonym">Curculio oryzae</name>
    <dbReference type="NCBI Taxonomy" id="7048"/>
    <lineage>
        <taxon>Eukaryota</taxon>
        <taxon>Metazoa</taxon>
        <taxon>Ecdysozoa</taxon>
        <taxon>Arthropoda</taxon>
        <taxon>Hexapoda</taxon>
        <taxon>Insecta</taxon>
        <taxon>Pterygota</taxon>
        <taxon>Neoptera</taxon>
        <taxon>Endopterygota</taxon>
        <taxon>Coleoptera</taxon>
        <taxon>Polyphaga</taxon>
        <taxon>Cucujiformia</taxon>
        <taxon>Curculionidae</taxon>
        <taxon>Dryophthorinae</taxon>
        <taxon>Sitophilus</taxon>
    </lineage>
</organism>
<evidence type="ECO:0000256" key="1">
    <source>
        <dbReference type="ARBA" id="ARBA00007623"/>
    </source>
</evidence>
<dbReference type="Proteomes" id="UP000504635">
    <property type="component" value="Unplaced"/>
</dbReference>
<dbReference type="PRINTS" id="PR00704">
    <property type="entry name" value="CALPAIN"/>
</dbReference>
<sequence length="820" mass="93348">MSNSTEFIENAVNAAKIAVKFDQDGQIEPSVYYYEAATNLLHQAIDLIEEEDKKVPLIKKATEYKTRANFIKANAQVDKKTISDFKEENDKKIVIKQCHFLLQQAIEVDEQNEVQNAIDLYANAVEYVTKYPELIQGELKQLTLKAIERAEYLKGTLKKISTEDVDLVGNFSADSDIRKNDANQTSNSKNPKLHLHRGNSAHLQVSGQETYTEQEKGVLLHTSKINGIDYVPFMSIDLNERFQYLIPFSDKNGYLQLSPKQKRDFYKFLRLDELTAEPCIVHGSCPSYLNIKQTVISDCSFVASLAVSAHYEAKFGKKLVTAIIYPQTKNKKPLYNPFGKYMIKLHINGIPRKVIIDDYLPVDRHGRPLCSYSSNKNEFWVSLLEKAYMKVMGGYDFPGSNSNIDLHALTGWIPERVGIRLQEADFNKESLFNTLESRMSKGDVLLTVATGELSDLEAERSGLVASHAYAVMDVRTVNGVKLLKLKNPWSHLRWRGNYSELDVQHWTQELQSLLDYDPHSAAQFDNGVFWIDYDSLLRFFEVFYMNWNPELFKYTYCIHQMWPAGTGPVKDLYTVGLNPQFSLNVTAGVTGTVWILLTRHITDINDFRHNKEFITLFVYKNGKKVYYPYDPPPFIDGVKINSPHYLCKIILNPESSTNYTIVVSQYEKSTTIYYTLRAYASCPFTLTAIKDPYTADKEVTGEWKGTSAGGCPNHPGTYPNNPRFRLEVEGDMNQILLELKGPKQYQIGLEVIIKQLRDSTVTAPFRSKLSGSYRSGYVVLELTNIPAGLLEIIPSTFLPNQEGPFILSVKSSTPLKLYRP</sequence>
<dbReference type="InterPro" id="IPR001300">
    <property type="entry name" value="Peptidase_C2_calpain_cat"/>
</dbReference>
<dbReference type="SMART" id="SM00720">
    <property type="entry name" value="calpain_III"/>
    <property type="match status" value="1"/>
</dbReference>
<feature type="active site" evidence="5 6">
    <location>
        <position position="487"/>
    </location>
</feature>
<dbReference type="InterPro" id="IPR022682">
    <property type="entry name" value="Calpain_domain_III"/>
</dbReference>
<dbReference type="SMART" id="SM00745">
    <property type="entry name" value="MIT"/>
    <property type="match status" value="2"/>
</dbReference>
<dbReference type="PROSITE" id="PS50203">
    <property type="entry name" value="CALPAIN_CAT"/>
    <property type="match status" value="1"/>
</dbReference>
<dbReference type="Pfam" id="PF04212">
    <property type="entry name" value="MIT"/>
    <property type="match status" value="1"/>
</dbReference>
<dbReference type="Pfam" id="PF01067">
    <property type="entry name" value="Calpain_III"/>
    <property type="match status" value="1"/>
</dbReference>
<dbReference type="InterPro" id="IPR007330">
    <property type="entry name" value="MIT_dom"/>
</dbReference>
<dbReference type="PANTHER" id="PTHR46143:SF1">
    <property type="entry name" value="CALPAIN-7"/>
    <property type="match status" value="1"/>
</dbReference>
<dbReference type="Pfam" id="PF00648">
    <property type="entry name" value="Peptidase_C2"/>
    <property type="match status" value="1"/>
</dbReference>
<feature type="active site" evidence="5 6">
    <location>
        <position position="467"/>
    </location>
</feature>
<dbReference type="AlphaFoldDB" id="A0A6J2YBI5"/>
<comment type="similarity">
    <text evidence="1">Belongs to the peptidase C2 family.</text>
</comment>
<gene>
    <name evidence="9" type="primary">LOC115885756</name>
</gene>
<evidence type="ECO:0000256" key="4">
    <source>
        <dbReference type="ARBA" id="ARBA00022807"/>
    </source>
</evidence>
<dbReference type="RefSeq" id="XP_030760626.1">
    <property type="nucleotide sequence ID" value="XM_030904766.1"/>
</dbReference>
<dbReference type="InterPro" id="IPR022684">
    <property type="entry name" value="Calpain_cysteine_protease"/>
</dbReference>
<evidence type="ECO:0000256" key="2">
    <source>
        <dbReference type="ARBA" id="ARBA00022670"/>
    </source>
</evidence>
<dbReference type="SMART" id="SM00230">
    <property type="entry name" value="CysPc"/>
    <property type="match status" value="1"/>
</dbReference>
<evidence type="ECO:0000256" key="6">
    <source>
        <dbReference type="PROSITE-ProRule" id="PRU00239"/>
    </source>
</evidence>
<keyword evidence="8" id="KW-1185">Reference proteome</keyword>
<dbReference type="InterPro" id="IPR022683">
    <property type="entry name" value="Calpain_III"/>
</dbReference>
<feature type="active site" evidence="5 6">
    <location>
        <position position="299"/>
    </location>
</feature>
<dbReference type="Gene3D" id="2.60.120.380">
    <property type="match status" value="2"/>
</dbReference>
<dbReference type="SUPFAM" id="SSF54001">
    <property type="entry name" value="Cysteine proteinases"/>
    <property type="match status" value="1"/>
</dbReference>
<dbReference type="PANTHER" id="PTHR46143">
    <property type="entry name" value="CALPAIN-7"/>
    <property type="match status" value="1"/>
</dbReference>
<name>A0A6J2YBI5_SITOR</name>
<dbReference type="GO" id="GO:0006508">
    <property type="term" value="P:proteolysis"/>
    <property type="evidence" value="ECO:0007669"/>
    <property type="project" value="UniProtKB-KW"/>
</dbReference>
<dbReference type="CDD" id="cd00044">
    <property type="entry name" value="CysPc"/>
    <property type="match status" value="1"/>
</dbReference>
<dbReference type="Gene3D" id="1.20.58.80">
    <property type="entry name" value="Phosphotransferase system, lactose/cellobiose-type IIA subunit"/>
    <property type="match status" value="2"/>
</dbReference>
<evidence type="ECO:0000313" key="9">
    <source>
        <dbReference type="RefSeq" id="XP_030760626.1"/>
    </source>
</evidence>
<dbReference type="InterPro" id="IPR038765">
    <property type="entry name" value="Papain-like_cys_pep_sf"/>
</dbReference>
<keyword evidence="4 6" id="KW-0788">Thiol protease</keyword>
<accession>A0A6J2YBI5</accession>
<proteinExistence type="inferred from homology"/>
<dbReference type="InterPro" id="IPR051297">
    <property type="entry name" value="PalB/RIM13"/>
</dbReference>
<evidence type="ECO:0000313" key="8">
    <source>
        <dbReference type="Proteomes" id="UP000504635"/>
    </source>
</evidence>
<dbReference type="GeneID" id="115885756"/>
<feature type="domain" description="Calpain catalytic" evidence="7">
    <location>
        <begin position="253"/>
        <end position="549"/>
    </location>
</feature>
<keyword evidence="2 6" id="KW-0645">Protease</keyword>
<keyword evidence="3 6" id="KW-0378">Hydrolase</keyword>
<evidence type="ECO:0000259" key="7">
    <source>
        <dbReference type="PROSITE" id="PS50203"/>
    </source>
</evidence>
<dbReference type="SUPFAM" id="SSF49758">
    <property type="entry name" value="Calpain large subunit, middle domain (domain III)"/>
    <property type="match status" value="2"/>
</dbReference>
<dbReference type="SUPFAM" id="SSF116846">
    <property type="entry name" value="MIT domain"/>
    <property type="match status" value="2"/>
</dbReference>
<reference evidence="9" key="1">
    <citation type="submission" date="2025-08" db="UniProtKB">
        <authorList>
            <consortium name="RefSeq"/>
        </authorList>
    </citation>
    <scope>IDENTIFICATION</scope>
    <source>
        <tissue evidence="9">Gonads</tissue>
    </source>
</reference>
<dbReference type="Gene3D" id="3.90.70.10">
    <property type="entry name" value="Cysteine proteinases"/>
    <property type="match status" value="1"/>
</dbReference>